<dbReference type="InterPro" id="IPR037066">
    <property type="entry name" value="Plug_dom_sf"/>
</dbReference>
<feature type="chain" id="PRO_5019583897" evidence="8">
    <location>
        <begin position="29"/>
        <end position="1000"/>
    </location>
</feature>
<evidence type="ECO:0000256" key="3">
    <source>
        <dbReference type="ARBA" id="ARBA00022452"/>
    </source>
</evidence>
<sequence>MQKYKMPISRLRMMVCLIEMLLPMCMFAQQITVQGIVKDQTGETVIGASVMEKGTTNGTITGIDGDFSLNMSSNGTLVVSFVGYKTQEVQVKGQKQLQVVLSEDAEMLDEVVVIGYGTMKKSDLTGAVSSIGNKDIKDSPVSNLGQAIQGKISGVQIVDAGKPGDNVSIKIRGLGSINNCDPLVVIDGVPTDLGLSSLNMADVERLDVLKDASATAIYGSRGANGVVMITTKRGTEGKGKLAVSANYSFQNATNVPSLLNAAQYAELSNDMMVNSGRNPNPEWANPSELGAGTDWMDELLRTGVMQNYTVSYSGGNEKSHYYVSGGFLDQSGIVKSVNYRRFTFQSNSDAQVLKWLKFSNNITFSADTKKSGSYNIGDALKALPIYPVKNEDGSWSGPDGNSEWYGSTRNPIGPTELNKSQTDGYNFLANLTAELTFTKWLKFKSTFGYDAKFWFIDNFTPKYNWKPTPTEETSRYKSDNKSFTYLWDNYFLFDHTFAEKHRVGLMAGMSAQWNTNDYLNAQKNVFMFDNVHEMDNGEKMYAIGGNETEWALLSYMARVNYSYEDRYLLTATIRRDGSSRFGKKHRWGTFPSVSVAWRASQEKWFPKNDYINDLKVRAGYGVTGSQASVGNYSYLASYNTSVYPFGISSGNQTALVSSTLANPYIHWEEVAQTNIGFDASLFNSRVMFSFDAYLKETRDMLVKASIPITSGFEDTTTTYTNAGKVRNQGIEMSLHTINLTGELGWETNVTATYNKNKIKDLNSDVPYYINQINNSYVTMLAKDYPINVFYGYVTDGIFQNQSEVNTHAVQPGAEPGDIRFRDLNNDGVINDSDRTVIGNPNPSWLFSMNNSLSYKGFELSVFLQGIAGNKIYNANNIDNTGMAAAYNQTTDVLKRWQGEGTSNSMPRAVFGDPNQNTRVSDRFVENGSYLRLKNITLSYTFPKQWLQKAQIENARLSLSCENVATITGYSGFDPEVGINGIDQNRYPISRTFSLGLNFNF</sequence>
<protein>
    <submittedName>
        <fullName evidence="10">TonB-dependent receptor</fullName>
    </submittedName>
</protein>
<name>A0A412BBR1_BACUN</name>
<evidence type="ECO:0000256" key="4">
    <source>
        <dbReference type="ARBA" id="ARBA00022692"/>
    </source>
</evidence>
<dbReference type="GO" id="GO:0009279">
    <property type="term" value="C:cell outer membrane"/>
    <property type="evidence" value="ECO:0007669"/>
    <property type="project" value="UniProtKB-SubCell"/>
</dbReference>
<dbReference type="Pfam" id="PF13715">
    <property type="entry name" value="CarbopepD_reg_2"/>
    <property type="match status" value="1"/>
</dbReference>
<organism evidence="10 11">
    <name type="scientific">Bacteroides uniformis</name>
    <dbReference type="NCBI Taxonomy" id="820"/>
    <lineage>
        <taxon>Bacteria</taxon>
        <taxon>Pseudomonadati</taxon>
        <taxon>Bacteroidota</taxon>
        <taxon>Bacteroidia</taxon>
        <taxon>Bacteroidales</taxon>
        <taxon>Bacteroidaceae</taxon>
        <taxon>Bacteroides</taxon>
    </lineage>
</organism>
<dbReference type="NCBIfam" id="TIGR04056">
    <property type="entry name" value="OMP_RagA_SusC"/>
    <property type="match status" value="1"/>
</dbReference>
<evidence type="ECO:0000256" key="5">
    <source>
        <dbReference type="ARBA" id="ARBA00023136"/>
    </source>
</evidence>
<reference evidence="10 11" key="1">
    <citation type="submission" date="2018-08" db="EMBL/GenBank/DDBJ databases">
        <title>A genome reference for cultivated species of the human gut microbiota.</title>
        <authorList>
            <person name="Zou Y."/>
            <person name="Xue W."/>
            <person name="Luo G."/>
        </authorList>
    </citation>
    <scope>NUCLEOTIDE SEQUENCE [LARGE SCALE GENOMIC DNA]</scope>
    <source>
        <strain evidence="10 11">AF28-11</strain>
    </source>
</reference>
<keyword evidence="6 7" id="KW-0998">Cell outer membrane</keyword>
<gene>
    <name evidence="10" type="ORF">DWY92_12115</name>
</gene>
<dbReference type="RefSeq" id="WP_117974615.1">
    <property type="nucleotide sequence ID" value="NZ_JAQENE010000013.1"/>
</dbReference>
<proteinExistence type="inferred from homology"/>
<feature type="domain" description="TonB-dependent receptor plug" evidence="9">
    <location>
        <begin position="121"/>
        <end position="226"/>
    </location>
</feature>
<dbReference type="InterPro" id="IPR012910">
    <property type="entry name" value="Plug_dom"/>
</dbReference>
<dbReference type="PROSITE" id="PS52016">
    <property type="entry name" value="TONB_DEPENDENT_REC_3"/>
    <property type="match status" value="1"/>
</dbReference>
<dbReference type="InterPro" id="IPR036942">
    <property type="entry name" value="Beta-barrel_TonB_sf"/>
</dbReference>
<evidence type="ECO:0000313" key="11">
    <source>
        <dbReference type="Proteomes" id="UP000283680"/>
    </source>
</evidence>
<dbReference type="FunFam" id="2.60.40.1120:FF:000003">
    <property type="entry name" value="Outer membrane protein Omp121"/>
    <property type="match status" value="1"/>
</dbReference>
<evidence type="ECO:0000256" key="6">
    <source>
        <dbReference type="ARBA" id="ARBA00023237"/>
    </source>
</evidence>
<dbReference type="EMBL" id="QRTH01000005">
    <property type="protein sequence ID" value="RGQ51009.1"/>
    <property type="molecule type" value="Genomic_DNA"/>
</dbReference>
<dbReference type="Gene3D" id="2.40.170.20">
    <property type="entry name" value="TonB-dependent receptor, beta-barrel domain"/>
    <property type="match status" value="1"/>
</dbReference>
<dbReference type="Gene3D" id="2.60.40.1120">
    <property type="entry name" value="Carboxypeptidase-like, regulatory domain"/>
    <property type="match status" value="1"/>
</dbReference>
<comment type="similarity">
    <text evidence="7">Belongs to the TonB-dependent receptor family.</text>
</comment>
<evidence type="ECO:0000256" key="8">
    <source>
        <dbReference type="SAM" id="SignalP"/>
    </source>
</evidence>
<evidence type="ECO:0000313" key="10">
    <source>
        <dbReference type="EMBL" id="RGQ51009.1"/>
    </source>
</evidence>
<comment type="subcellular location">
    <subcellularLocation>
        <location evidence="1 7">Cell outer membrane</location>
        <topology evidence="1 7">Multi-pass membrane protein</topology>
    </subcellularLocation>
</comment>
<dbReference type="FunFam" id="2.170.130.10:FF:000009">
    <property type="entry name" value="SusC/RagA family TonB-linked outer membrane protein"/>
    <property type="match status" value="1"/>
</dbReference>
<dbReference type="InterPro" id="IPR008969">
    <property type="entry name" value="CarboxyPept-like_regulatory"/>
</dbReference>
<dbReference type="SUPFAM" id="SSF56935">
    <property type="entry name" value="Porins"/>
    <property type="match status" value="1"/>
</dbReference>
<dbReference type="AlphaFoldDB" id="A0A412BBR1"/>
<keyword evidence="2 7" id="KW-0813">Transport</keyword>
<keyword evidence="5 7" id="KW-0472">Membrane</keyword>
<accession>A0A412BBR1</accession>
<keyword evidence="4 7" id="KW-0812">Transmembrane</keyword>
<evidence type="ECO:0000259" key="9">
    <source>
        <dbReference type="Pfam" id="PF07715"/>
    </source>
</evidence>
<keyword evidence="3 7" id="KW-1134">Transmembrane beta strand</keyword>
<dbReference type="InterPro" id="IPR039426">
    <property type="entry name" value="TonB-dep_rcpt-like"/>
</dbReference>
<evidence type="ECO:0000256" key="2">
    <source>
        <dbReference type="ARBA" id="ARBA00022448"/>
    </source>
</evidence>
<feature type="signal peptide" evidence="8">
    <location>
        <begin position="1"/>
        <end position="28"/>
    </location>
</feature>
<evidence type="ECO:0000256" key="1">
    <source>
        <dbReference type="ARBA" id="ARBA00004571"/>
    </source>
</evidence>
<evidence type="ECO:0000256" key="7">
    <source>
        <dbReference type="PROSITE-ProRule" id="PRU01360"/>
    </source>
</evidence>
<dbReference type="Pfam" id="PF07715">
    <property type="entry name" value="Plug"/>
    <property type="match status" value="1"/>
</dbReference>
<dbReference type="InterPro" id="IPR023996">
    <property type="entry name" value="TonB-dep_OMP_SusC/RagA"/>
</dbReference>
<dbReference type="NCBIfam" id="TIGR04057">
    <property type="entry name" value="SusC_RagA_signa"/>
    <property type="match status" value="1"/>
</dbReference>
<keyword evidence="10" id="KW-0675">Receptor</keyword>
<dbReference type="SUPFAM" id="SSF49464">
    <property type="entry name" value="Carboxypeptidase regulatory domain-like"/>
    <property type="match status" value="1"/>
</dbReference>
<dbReference type="InterPro" id="IPR023997">
    <property type="entry name" value="TonB-dep_OMP_SusC/RagA_CS"/>
</dbReference>
<keyword evidence="8" id="KW-0732">Signal</keyword>
<dbReference type="Proteomes" id="UP000283680">
    <property type="component" value="Unassembled WGS sequence"/>
</dbReference>
<dbReference type="Gene3D" id="2.170.130.10">
    <property type="entry name" value="TonB-dependent receptor, plug domain"/>
    <property type="match status" value="1"/>
</dbReference>
<comment type="caution">
    <text evidence="10">The sequence shown here is derived from an EMBL/GenBank/DDBJ whole genome shotgun (WGS) entry which is preliminary data.</text>
</comment>